<dbReference type="GO" id="GO:0030149">
    <property type="term" value="P:sphingolipid catabolic process"/>
    <property type="evidence" value="ECO:0007669"/>
    <property type="project" value="TreeGrafter"/>
</dbReference>
<evidence type="ECO:0000313" key="3">
    <source>
        <dbReference type="Proteomes" id="UP000613740"/>
    </source>
</evidence>
<dbReference type="AlphaFoldDB" id="A0A835WTN6"/>
<sequence>MCTLALTLIRYFEASPTADDGNRSGGSTSTSTSTSSLASSSTRRSNKSYSVWVGQGVLKCRRAQELLSTALTSPLPDWREKLDWLLARCEGYPQVLQAAAVAAGGSAAAAALRTDHERAVARLQATPEGFQIDSSDLTLAPEDPQAAAALLGGGRAAGAHGGSGDVRAASSTRSPNGGGTGDSSDSRGPNSDPSCASCVPAGEPHSSSTTSSSRIPDAQQGFSARLAALYERGLVVAFRGVSPDYWRDWDANGTALLLDLLYGPHCPHLHFTPELLDRACTRWCLPVLRAVLRHEGAGVFSPKHALLAACGGRWPPCPLRAGDGQALAVMEFFDQLGLLPAALAPGAPDTAAAAAAAVGQAAAAAAPGAADAQEQQQQQQPEEELLAANDPAGAEQQQQQMSLQERWSFAMTQAVMRGNGLPFLRYLHERCGAMPDLGSLAVWSRCSVEVLEWAAGVLRRAGGGKLPALITDGQVWGLLGYNQPALVWALRYLPAAGYSAPLLPSLEYVLTVIERQTVGSDRYIYVWPQLRQWLRLCARIAGHGCCAGEEEAKRQEGEKGGQAEGVAEGQQRGCCQQAEEEPQDVRWEDSSHGLFGAAAGLGAKRCAAEAGDGEEVLSASCGAATAATAAWIRSDAEWARLFAAMKEAQWDLPSSHRAWIERLRKQLGFPETPRQ</sequence>
<protein>
    <submittedName>
        <fullName evidence="2">Uncharacterized protein</fullName>
    </submittedName>
</protein>
<dbReference type="GO" id="GO:0016020">
    <property type="term" value="C:membrane"/>
    <property type="evidence" value="ECO:0007669"/>
    <property type="project" value="TreeGrafter"/>
</dbReference>
<dbReference type="PANTHER" id="PTHR12393:SF6">
    <property type="entry name" value="SPHINGOMYELIN PHOSPHODIESTERASE 2"/>
    <property type="match status" value="1"/>
</dbReference>
<feature type="region of interest" description="Disordered" evidence="1">
    <location>
        <begin position="158"/>
        <end position="216"/>
    </location>
</feature>
<dbReference type="EMBL" id="JAEHOD010000004">
    <property type="protein sequence ID" value="KAG2453257.1"/>
    <property type="molecule type" value="Genomic_DNA"/>
</dbReference>
<reference evidence="2" key="1">
    <citation type="journal article" date="2020" name="bioRxiv">
        <title>Comparative genomics of Chlamydomonas.</title>
        <authorList>
            <person name="Craig R.J."/>
            <person name="Hasan A.R."/>
            <person name="Ness R.W."/>
            <person name="Keightley P.D."/>
        </authorList>
    </citation>
    <scope>NUCLEOTIDE SEQUENCE</scope>
    <source>
        <strain evidence="2">CCAP 11/173</strain>
    </source>
</reference>
<dbReference type="GO" id="GO:0004620">
    <property type="term" value="F:phospholipase activity"/>
    <property type="evidence" value="ECO:0007669"/>
    <property type="project" value="TreeGrafter"/>
</dbReference>
<feature type="compositionally biased region" description="Low complexity" evidence="1">
    <location>
        <begin position="564"/>
        <end position="573"/>
    </location>
</feature>
<proteinExistence type="predicted"/>
<feature type="compositionally biased region" description="Low complexity" evidence="1">
    <location>
        <begin position="25"/>
        <end position="41"/>
    </location>
</feature>
<gene>
    <name evidence="2" type="ORF">HYH02_002580</name>
</gene>
<evidence type="ECO:0000256" key="1">
    <source>
        <dbReference type="SAM" id="MobiDB-lite"/>
    </source>
</evidence>
<organism evidence="2 3">
    <name type="scientific">Chlamydomonas schloesseri</name>
    <dbReference type="NCBI Taxonomy" id="2026947"/>
    <lineage>
        <taxon>Eukaryota</taxon>
        <taxon>Viridiplantae</taxon>
        <taxon>Chlorophyta</taxon>
        <taxon>core chlorophytes</taxon>
        <taxon>Chlorophyceae</taxon>
        <taxon>CS clade</taxon>
        <taxon>Chlamydomonadales</taxon>
        <taxon>Chlamydomonadaceae</taxon>
        <taxon>Chlamydomonas</taxon>
    </lineage>
</organism>
<feature type="region of interest" description="Disordered" evidence="1">
    <location>
        <begin position="18"/>
        <end position="41"/>
    </location>
</feature>
<comment type="caution">
    <text evidence="2">The sequence shown here is derived from an EMBL/GenBank/DDBJ whole genome shotgun (WGS) entry which is preliminary data.</text>
</comment>
<feature type="region of interest" description="Disordered" evidence="1">
    <location>
        <begin position="552"/>
        <end position="582"/>
    </location>
</feature>
<dbReference type="GO" id="GO:0005783">
    <property type="term" value="C:endoplasmic reticulum"/>
    <property type="evidence" value="ECO:0007669"/>
    <property type="project" value="TreeGrafter"/>
</dbReference>
<feature type="compositionally biased region" description="Basic and acidic residues" evidence="1">
    <location>
        <begin position="552"/>
        <end position="561"/>
    </location>
</feature>
<dbReference type="Proteomes" id="UP000613740">
    <property type="component" value="Unassembled WGS sequence"/>
</dbReference>
<name>A0A835WTN6_9CHLO</name>
<dbReference type="PANTHER" id="PTHR12393">
    <property type="entry name" value="SPHINGOMYELIN PHOSPHODIESTERASE RELATED"/>
    <property type="match status" value="1"/>
</dbReference>
<evidence type="ECO:0000313" key="2">
    <source>
        <dbReference type="EMBL" id="KAG2453257.1"/>
    </source>
</evidence>
<dbReference type="GO" id="GO:0071944">
    <property type="term" value="C:cell periphery"/>
    <property type="evidence" value="ECO:0007669"/>
    <property type="project" value="TreeGrafter"/>
</dbReference>
<accession>A0A835WTN6</accession>
<dbReference type="GO" id="GO:0046513">
    <property type="term" value="P:ceramide biosynthetic process"/>
    <property type="evidence" value="ECO:0007669"/>
    <property type="project" value="TreeGrafter"/>
</dbReference>
<keyword evidence="3" id="KW-1185">Reference proteome</keyword>